<evidence type="ECO:0000313" key="2">
    <source>
        <dbReference type="Proteomes" id="UP001056500"/>
    </source>
</evidence>
<dbReference type="Proteomes" id="UP001056500">
    <property type="component" value="Chromosome"/>
</dbReference>
<name>A0ABY4WBD6_9BACL</name>
<gene>
    <name evidence="1" type="ORF">NDK47_20380</name>
</gene>
<dbReference type="SUPFAM" id="SSF46955">
    <property type="entry name" value="Putative DNA-binding domain"/>
    <property type="match status" value="1"/>
</dbReference>
<dbReference type="InterPro" id="IPR009061">
    <property type="entry name" value="DNA-bd_dom_put_sf"/>
</dbReference>
<organism evidence="1 2">
    <name type="scientific">Brevibacillus ruminantium</name>
    <dbReference type="NCBI Taxonomy" id="2950604"/>
    <lineage>
        <taxon>Bacteria</taxon>
        <taxon>Bacillati</taxon>
        <taxon>Bacillota</taxon>
        <taxon>Bacilli</taxon>
        <taxon>Bacillales</taxon>
        <taxon>Paenibacillaceae</taxon>
        <taxon>Brevibacillus</taxon>
    </lineage>
</organism>
<dbReference type="EMBL" id="CP098755">
    <property type="protein sequence ID" value="USG64483.1"/>
    <property type="molecule type" value="Genomic_DNA"/>
</dbReference>
<evidence type="ECO:0000313" key="1">
    <source>
        <dbReference type="EMBL" id="USG64483.1"/>
    </source>
</evidence>
<accession>A0ABY4WBD6</accession>
<dbReference type="Gene3D" id="1.10.1660.10">
    <property type="match status" value="1"/>
</dbReference>
<protein>
    <recommendedName>
        <fullName evidence="3">HTH merR-type domain-containing protein</fullName>
    </recommendedName>
</protein>
<evidence type="ECO:0008006" key="3">
    <source>
        <dbReference type="Google" id="ProtNLM"/>
    </source>
</evidence>
<sequence length="213" mass="24364">MKNVIELVAKEKTYSGRDVAEMLGIGASTLRKWSMLLEQQGYWFQRDAQNRREYRPADVIAMRRFFHLTKEQMMPLEDAALTVANQSSHQHARKESAASLSLAPVLPANNAPASNPALAENAAALALRTSSHVDHLEEKLQALAKHVQHQEAVQMSLMEQIEQQGTFIRNSLKERDRRLTKAMSDIISTKQELARLKDAQRKTSFWHRLFRFN</sequence>
<keyword evidence="2" id="KW-1185">Reference proteome</keyword>
<reference evidence="1" key="1">
    <citation type="submission" date="2022-06" db="EMBL/GenBank/DDBJ databases">
        <title>Genome sequencing of Brevibacillus sp. BB3-R1.</title>
        <authorList>
            <person name="Heo J."/>
            <person name="Lee D."/>
            <person name="Won M."/>
            <person name="Han B.-H."/>
            <person name="Hong S.-B."/>
            <person name="Kwon S.-W."/>
        </authorList>
    </citation>
    <scope>NUCLEOTIDE SEQUENCE</scope>
    <source>
        <strain evidence="1">BB3-R1</strain>
    </source>
</reference>
<dbReference type="RefSeq" id="WP_251871595.1">
    <property type="nucleotide sequence ID" value="NZ_CP098755.1"/>
</dbReference>
<proteinExistence type="predicted"/>